<comment type="caution">
    <text evidence="7">The sequence shown here is derived from an EMBL/GenBank/DDBJ whole genome shotgun (WGS) entry which is preliminary data.</text>
</comment>
<dbReference type="GO" id="GO:0051539">
    <property type="term" value="F:4 iron, 4 sulfur cluster binding"/>
    <property type="evidence" value="ECO:0007669"/>
    <property type="project" value="UniProtKB-KW"/>
</dbReference>
<organism evidence="7 8">
    <name type="scientific">Wansuia hejianensis</name>
    <dbReference type="NCBI Taxonomy" id="2763667"/>
    <lineage>
        <taxon>Bacteria</taxon>
        <taxon>Bacillati</taxon>
        <taxon>Bacillota</taxon>
        <taxon>Clostridia</taxon>
        <taxon>Lachnospirales</taxon>
        <taxon>Lachnospiraceae</taxon>
        <taxon>Wansuia</taxon>
    </lineage>
</organism>
<evidence type="ECO:0000259" key="6">
    <source>
        <dbReference type="Pfam" id="PF13375"/>
    </source>
</evidence>
<evidence type="ECO:0000259" key="5">
    <source>
        <dbReference type="Pfam" id="PF01512"/>
    </source>
</evidence>
<dbReference type="GO" id="GO:0046872">
    <property type="term" value="F:metal ion binding"/>
    <property type="evidence" value="ECO:0007669"/>
    <property type="project" value="UniProtKB-KW"/>
</dbReference>
<accession>A0A926ILS7</accession>
<dbReference type="AlphaFoldDB" id="A0A926ILS7"/>
<protein>
    <submittedName>
        <fullName evidence="7">Proline reductase-associated electron transfer protein PrdC</fullName>
    </submittedName>
</protein>
<sequence length="432" mass="46540">MGIYLIPLRQHVGAPCVPTVKEGDKVLRGQCIAEPNGLGAKIHSSVSGKITKITEEAIEIQGEFTNNQDYIKIKKCDSIVDTAYEAGIVGAGGAGFPTYIKLKSEIPDGYVIANCVECEPILNHNIRLMEEKPELIVKGLRYAMEATKAPKGYIAIKAKNKSAIDSLKNEIGNGTDIEIKELGDMYPVGEERAIIHEIFGIWLTPEQLPIEAKAVVINGETLANLTRAVEDLKPVIDKDITVAGKLKNGKDANVFFEVPIGTSIASLIEKCGGIHGEFGEIVIGGPYTGKAGDINKSVVTKISGGAIVTIPLPEYKGPIGLLVCACGADETRLRDIAGKMKAEVVAVTNCKNLVEIRGANKCLTPGDCPGQVQAVMELKKNGAERILIANCSDCTNTVMCCAPDMKIPVYHHTDHIFRTVDHELSRRLPMEE</sequence>
<dbReference type="SUPFAM" id="SSF142019">
    <property type="entry name" value="Nqo1 FMN-binding domain-like"/>
    <property type="match status" value="1"/>
</dbReference>
<dbReference type="Pfam" id="PF13375">
    <property type="entry name" value="RnfC_N"/>
    <property type="match status" value="1"/>
</dbReference>
<evidence type="ECO:0000256" key="2">
    <source>
        <dbReference type="ARBA" id="ARBA00022723"/>
    </source>
</evidence>
<dbReference type="NCBIfam" id="TIGR04481">
    <property type="entry name" value="PR_assoc_PrdC"/>
    <property type="match status" value="1"/>
</dbReference>
<dbReference type="InterPro" id="IPR026902">
    <property type="entry name" value="RnfC_N"/>
</dbReference>
<evidence type="ECO:0000313" key="7">
    <source>
        <dbReference type="EMBL" id="MBC8589846.1"/>
    </source>
</evidence>
<dbReference type="Pfam" id="PF01512">
    <property type="entry name" value="Complex1_51K"/>
    <property type="match status" value="1"/>
</dbReference>
<keyword evidence="2" id="KW-0479">Metal-binding</keyword>
<gene>
    <name evidence="7" type="primary">prdC</name>
    <name evidence="7" type="ORF">H8689_01645</name>
</gene>
<dbReference type="SUPFAM" id="SSF142984">
    <property type="entry name" value="Nqo1 middle domain-like"/>
    <property type="match status" value="1"/>
</dbReference>
<feature type="domain" description="RnfC Barrel sandwich hybrid" evidence="6">
    <location>
        <begin position="4"/>
        <end position="61"/>
    </location>
</feature>
<dbReference type="RefSeq" id="WP_249322660.1">
    <property type="nucleotide sequence ID" value="NZ_JACRTK010000001.1"/>
</dbReference>
<name>A0A926ILS7_9FIRM</name>
<keyword evidence="3" id="KW-0408">Iron</keyword>
<proteinExistence type="predicted"/>
<evidence type="ECO:0000313" key="8">
    <source>
        <dbReference type="Proteomes" id="UP000601522"/>
    </source>
</evidence>
<dbReference type="InterPro" id="IPR037225">
    <property type="entry name" value="Nuo51_FMN-bd_sf"/>
</dbReference>
<keyword evidence="1" id="KW-0004">4Fe-4S</keyword>
<reference evidence="7 8" key="1">
    <citation type="submission" date="2020-08" db="EMBL/GenBank/DDBJ databases">
        <title>Genome public.</title>
        <authorList>
            <person name="Liu C."/>
            <person name="Sun Q."/>
        </authorList>
    </citation>
    <scope>NUCLEOTIDE SEQUENCE [LARGE SCALE GENOMIC DNA]</scope>
    <source>
        <strain evidence="7 8">NSJ-26</strain>
    </source>
</reference>
<dbReference type="PANTHER" id="PTHR43578">
    <property type="entry name" value="NADH-QUINONE OXIDOREDUCTASE SUBUNIT F"/>
    <property type="match status" value="1"/>
</dbReference>
<keyword evidence="4" id="KW-0411">Iron-sulfur</keyword>
<evidence type="ECO:0000256" key="1">
    <source>
        <dbReference type="ARBA" id="ARBA00022485"/>
    </source>
</evidence>
<evidence type="ECO:0000256" key="4">
    <source>
        <dbReference type="ARBA" id="ARBA00023014"/>
    </source>
</evidence>
<dbReference type="PANTHER" id="PTHR43578:SF3">
    <property type="entry name" value="NADH-QUINONE OXIDOREDUCTASE SUBUNIT F"/>
    <property type="match status" value="1"/>
</dbReference>
<feature type="domain" description="NADH-ubiquinone oxidoreductase 51kDa subunit FMN-binding" evidence="5">
    <location>
        <begin position="85"/>
        <end position="226"/>
    </location>
</feature>
<evidence type="ECO:0000256" key="3">
    <source>
        <dbReference type="ARBA" id="ARBA00023004"/>
    </source>
</evidence>
<dbReference type="InterPro" id="IPR031001">
    <property type="entry name" value="PR_assoc_PrdC"/>
</dbReference>
<dbReference type="EMBL" id="JACRTK010000001">
    <property type="protein sequence ID" value="MBC8589846.1"/>
    <property type="molecule type" value="Genomic_DNA"/>
</dbReference>
<dbReference type="Gene3D" id="3.40.50.11540">
    <property type="entry name" value="NADH-ubiquinone oxidoreductase 51kDa subunit"/>
    <property type="match status" value="1"/>
</dbReference>
<keyword evidence="8" id="KW-1185">Reference proteome</keyword>
<dbReference type="Proteomes" id="UP000601522">
    <property type="component" value="Unassembled WGS sequence"/>
</dbReference>
<dbReference type="InterPro" id="IPR011538">
    <property type="entry name" value="Nuo51_FMN-bd"/>
</dbReference>